<comment type="caution">
    <text evidence="1">The sequence shown here is derived from an EMBL/GenBank/DDBJ whole genome shotgun (WGS) entry which is preliminary data.</text>
</comment>
<dbReference type="PANTHER" id="PTHR47505:SF1">
    <property type="entry name" value="DNA UTILIZATION PROTEIN YHGH"/>
    <property type="match status" value="1"/>
</dbReference>
<name>A0ABN2MCE4_9ACTN</name>
<keyword evidence="2" id="KW-1185">Reference proteome</keyword>
<dbReference type="EMBL" id="BAAALT010000174">
    <property type="protein sequence ID" value="GAA1820621.1"/>
    <property type="molecule type" value="Genomic_DNA"/>
</dbReference>
<dbReference type="Gene3D" id="3.40.50.2020">
    <property type="match status" value="1"/>
</dbReference>
<dbReference type="Proteomes" id="UP001500218">
    <property type="component" value="Unassembled WGS sequence"/>
</dbReference>
<dbReference type="InterPro" id="IPR051910">
    <property type="entry name" value="ComF/GntX_DNA_util-trans"/>
</dbReference>
<dbReference type="PANTHER" id="PTHR47505">
    <property type="entry name" value="DNA UTILIZATION PROTEIN YHGH"/>
    <property type="match status" value="1"/>
</dbReference>
<dbReference type="SUPFAM" id="SSF53271">
    <property type="entry name" value="PRTase-like"/>
    <property type="match status" value="1"/>
</dbReference>
<protein>
    <submittedName>
        <fullName evidence="1">ComF family protein</fullName>
    </submittedName>
</protein>
<evidence type="ECO:0000313" key="2">
    <source>
        <dbReference type="Proteomes" id="UP001500218"/>
    </source>
</evidence>
<sequence>MLAGAVPGPTRPEPAPAGLPPCVTAATYDGAVRDLLLAFKERGERTLAGPLGHALARAIAAGAPPGCRHLVLVPVPTTAVAVRERGGDHMAWLVAVAARTLRRAGWRVTVGRPLRARPRVDSTELDRAGRARAALDAFAPRRGWAPAGQGSGRVVVVDDVITTGATVAAVSALLRALGLAPSWAASVAATRLRHPAGRAVGLPNGQAPNALDTSLLIPSFAANAKISGKWIWREG</sequence>
<organism evidence="1 2">
    <name type="scientific">Luedemannella flava</name>
    <dbReference type="NCBI Taxonomy" id="349316"/>
    <lineage>
        <taxon>Bacteria</taxon>
        <taxon>Bacillati</taxon>
        <taxon>Actinomycetota</taxon>
        <taxon>Actinomycetes</taxon>
        <taxon>Micromonosporales</taxon>
        <taxon>Micromonosporaceae</taxon>
        <taxon>Luedemannella</taxon>
    </lineage>
</organism>
<gene>
    <name evidence="1" type="ORF">GCM10009682_46100</name>
</gene>
<accession>A0ABN2MCE4</accession>
<evidence type="ECO:0000313" key="1">
    <source>
        <dbReference type="EMBL" id="GAA1820621.1"/>
    </source>
</evidence>
<dbReference type="InterPro" id="IPR029057">
    <property type="entry name" value="PRTase-like"/>
</dbReference>
<proteinExistence type="predicted"/>
<reference evidence="1 2" key="1">
    <citation type="journal article" date="2019" name="Int. J. Syst. Evol. Microbiol.">
        <title>The Global Catalogue of Microorganisms (GCM) 10K type strain sequencing project: providing services to taxonomists for standard genome sequencing and annotation.</title>
        <authorList>
            <consortium name="The Broad Institute Genomics Platform"/>
            <consortium name="The Broad Institute Genome Sequencing Center for Infectious Disease"/>
            <person name="Wu L."/>
            <person name="Ma J."/>
        </authorList>
    </citation>
    <scope>NUCLEOTIDE SEQUENCE [LARGE SCALE GENOMIC DNA]</scope>
    <source>
        <strain evidence="1 2">JCM 13250</strain>
    </source>
</reference>